<dbReference type="OrthoDB" id="727118at2759"/>
<protein>
    <submittedName>
        <fullName evidence="4">Striatin</fullName>
    </submittedName>
</protein>
<evidence type="ECO:0000256" key="1">
    <source>
        <dbReference type="ARBA" id="ARBA00023054"/>
    </source>
</evidence>
<dbReference type="AlphaFoldDB" id="A0A4Z2FJV4"/>
<dbReference type="GO" id="GO:0005516">
    <property type="term" value="F:calmodulin binding"/>
    <property type="evidence" value="ECO:0007669"/>
    <property type="project" value="TreeGrafter"/>
</dbReference>
<proteinExistence type="predicted"/>
<evidence type="ECO:0000313" key="5">
    <source>
        <dbReference type="Proteomes" id="UP000314294"/>
    </source>
</evidence>
<comment type="caution">
    <text evidence="4">The sequence shown here is derived from an EMBL/GenBank/DDBJ whole genome shotgun (WGS) entry which is preliminary data.</text>
</comment>
<accession>A0A4Z2FJV4</accession>
<dbReference type="Proteomes" id="UP000314294">
    <property type="component" value="Unassembled WGS sequence"/>
</dbReference>
<keyword evidence="1" id="KW-0175">Coiled coil</keyword>
<reference evidence="4 5" key="1">
    <citation type="submission" date="2019-03" db="EMBL/GenBank/DDBJ databases">
        <title>First draft genome of Liparis tanakae, snailfish: a comprehensive survey of snailfish specific genes.</title>
        <authorList>
            <person name="Kim W."/>
            <person name="Song I."/>
            <person name="Jeong J.-H."/>
            <person name="Kim D."/>
            <person name="Kim S."/>
            <person name="Ryu S."/>
            <person name="Song J.Y."/>
            <person name="Lee S.K."/>
        </authorList>
    </citation>
    <scope>NUCLEOTIDE SEQUENCE [LARGE SCALE GENOMIC DNA]</scope>
    <source>
        <tissue evidence="4">Muscle</tissue>
    </source>
</reference>
<dbReference type="InterPro" id="IPR013258">
    <property type="entry name" value="Striatin_N"/>
</dbReference>
<name>A0A4Z2FJV4_9TELE</name>
<keyword evidence="5" id="KW-1185">Reference proteome</keyword>
<evidence type="ECO:0000256" key="2">
    <source>
        <dbReference type="SAM" id="MobiDB-lite"/>
    </source>
</evidence>
<gene>
    <name evidence="4" type="primary">Strn_0</name>
    <name evidence="4" type="ORF">EYF80_048774</name>
</gene>
<evidence type="ECO:0000259" key="3">
    <source>
        <dbReference type="Pfam" id="PF08232"/>
    </source>
</evidence>
<dbReference type="Gene3D" id="1.20.5.300">
    <property type="match status" value="1"/>
</dbReference>
<dbReference type="PANTHER" id="PTHR15653:SF2">
    <property type="entry name" value="STRIATIN"/>
    <property type="match status" value="1"/>
</dbReference>
<organism evidence="4 5">
    <name type="scientific">Liparis tanakae</name>
    <name type="common">Tanaka's snailfish</name>
    <dbReference type="NCBI Taxonomy" id="230148"/>
    <lineage>
        <taxon>Eukaryota</taxon>
        <taxon>Metazoa</taxon>
        <taxon>Chordata</taxon>
        <taxon>Craniata</taxon>
        <taxon>Vertebrata</taxon>
        <taxon>Euteleostomi</taxon>
        <taxon>Actinopterygii</taxon>
        <taxon>Neopterygii</taxon>
        <taxon>Teleostei</taxon>
        <taxon>Neoteleostei</taxon>
        <taxon>Acanthomorphata</taxon>
        <taxon>Eupercaria</taxon>
        <taxon>Perciformes</taxon>
        <taxon>Cottioidei</taxon>
        <taxon>Cottales</taxon>
        <taxon>Liparidae</taxon>
        <taxon>Liparis</taxon>
    </lineage>
</organism>
<dbReference type="GO" id="GO:0044877">
    <property type="term" value="F:protein-containing complex binding"/>
    <property type="evidence" value="ECO:0007669"/>
    <property type="project" value="TreeGrafter"/>
</dbReference>
<feature type="domain" description="Striatin N-terminal" evidence="3">
    <location>
        <begin position="26"/>
        <end position="83"/>
    </location>
</feature>
<feature type="region of interest" description="Disordered" evidence="2">
    <location>
        <begin position="184"/>
        <end position="252"/>
    </location>
</feature>
<dbReference type="GO" id="GO:0070016">
    <property type="term" value="F:armadillo repeat domain binding"/>
    <property type="evidence" value="ECO:0007669"/>
    <property type="project" value="TreeGrafter"/>
</dbReference>
<dbReference type="GO" id="GO:0051721">
    <property type="term" value="F:protein phosphatase 2A binding"/>
    <property type="evidence" value="ECO:0007669"/>
    <property type="project" value="TreeGrafter"/>
</dbReference>
<dbReference type="Pfam" id="PF08232">
    <property type="entry name" value="Striatin"/>
    <property type="match status" value="1"/>
</dbReference>
<dbReference type="GO" id="GO:0030425">
    <property type="term" value="C:dendrite"/>
    <property type="evidence" value="ECO:0007669"/>
    <property type="project" value="TreeGrafter"/>
</dbReference>
<feature type="compositionally biased region" description="Low complexity" evidence="2">
    <location>
        <begin position="205"/>
        <end position="214"/>
    </location>
</feature>
<dbReference type="InterPro" id="IPR051488">
    <property type="entry name" value="WD_repeat_striatin"/>
</dbReference>
<sequence>MSWDIFEMTVSMLMLADEQVEPSLVLQAQIAFLQGERRGQENLKNDLVRRIKMLEYVLKQERAKYHKTKYGTELNQGEVVPPSYDSETFVAVMKTRSFTRGSQSRSDVPTGRLKVKGHDLSTGRLKVKGHGVSTGHLKVKGHNLSTGHLKVKGHDLSTGHLKVKGHNLSTGRLKVKGHNVSTGHLKVKGHNLSTGHLKMVRKKPSSTPSSTTSDLSDDPDTEEALKGFDFLAGPDEPDGSPGARSGEDGGEWDGYPREEIVYKWKRSSVEVGDIRSWRLYQFSFVGLRNTSEIVRTVSGTRIGPRGRALSRGHATVWQT</sequence>
<dbReference type="EMBL" id="SRLO01001138">
    <property type="protein sequence ID" value="TNN41063.1"/>
    <property type="molecule type" value="Genomic_DNA"/>
</dbReference>
<dbReference type="PANTHER" id="PTHR15653">
    <property type="entry name" value="STRIATIN"/>
    <property type="match status" value="1"/>
</dbReference>
<evidence type="ECO:0000313" key="4">
    <source>
        <dbReference type="EMBL" id="TNN41063.1"/>
    </source>
</evidence>